<dbReference type="Proteomes" id="UP000805193">
    <property type="component" value="Unassembled WGS sequence"/>
</dbReference>
<evidence type="ECO:0000313" key="1">
    <source>
        <dbReference type="EMBL" id="KAG0433560.1"/>
    </source>
</evidence>
<accession>A0AC60QH63</accession>
<dbReference type="EMBL" id="JABSTQ010009048">
    <property type="protein sequence ID" value="KAG0433560.1"/>
    <property type="molecule type" value="Genomic_DNA"/>
</dbReference>
<name>A0AC60QH63_IXOPE</name>
<comment type="caution">
    <text evidence="1">The sequence shown here is derived from an EMBL/GenBank/DDBJ whole genome shotgun (WGS) entry which is preliminary data.</text>
</comment>
<proteinExistence type="predicted"/>
<gene>
    <name evidence="1" type="ORF">HPB47_019816</name>
</gene>
<evidence type="ECO:0000313" key="2">
    <source>
        <dbReference type="Proteomes" id="UP000805193"/>
    </source>
</evidence>
<protein>
    <submittedName>
        <fullName evidence="1">Uncharacterized protein</fullName>
    </submittedName>
</protein>
<keyword evidence="2" id="KW-1185">Reference proteome</keyword>
<organism evidence="1 2">
    <name type="scientific">Ixodes persulcatus</name>
    <name type="common">Taiga tick</name>
    <dbReference type="NCBI Taxonomy" id="34615"/>
    <lineage>
        <taxon>Eukaryota</taxon>
        <taxon>Metazoa</taxon>
        <taxon>Ecdysozoa</taxon>
        <taxon>Arthropoda</taxon>
        <taxon>Chelicerata</taxon>
        <taxon>Arachnida</taxon>
        <taxon>Acari</taxon>
        <taxon>Parasitiformes</taxon>
        <taxon>Ixodida</taxon>
        <taxon>Ixodoidea</taxon>
        <taxon>Ixodidae</taxon>
        <taxon>Ixodinae</taxon>
        <taxon>Ixodes</taxon>
    </lineage>
</organism>
<sequence>MEDRELRSVQLKRSESFGFGISVFGGSGLGLPPVIYDVADNSPAASSGQLLLQKPPARVAPGPTFLAFSMMLV</sequence>
<reference evidence="1 2" key="1">
    <citation type="journal article" date="2020" name="Cell">
        <title>Large-Scale Comparative Analyses of Tick Genomes Elucidate Their Genetic Diversity and Vector Capacities.</title>
        <authorList>
            <consortium name="Tick Genome and Microbiome Consortium (TIGMIC)"/>
            <person name="Jia N."/>
            <person name="Wang J."/>
            <person name="Shi W."/>
            <person name="Du L."/>
            <person name="Sun Y."/>
            <person name="Zhan W."/>
            <person name="Jiang J.F."/>
            <person name="Wang Q."/>
            <person name="Zhang B."/>
            <person name="Ji P."/>
            <person name="Bell-Sakyi L."/>
            <person name="Cui X.M."/>
            <person name="Yuan T.T."/>
            <person name="Jiang B.G."/>
            <person name="Yang W.F."/>
            <person name="Lam T.T."/>
            <person name="Chang Q.C."/>
            <person name="Ding S.J."/>
            <person name="Wang X.J."/>
            <person name="Zhu J.G."/>
            <person name="Ruan X.D."/>
            <person name="Zhao L."/>
            <person name="Wei J.T."/>
            <person name="Ye R.Z."/>
            <person name="Que T.C."/>
            <person name="Du C.H."/>
            <person name="Zhou Y.H."/>
            <person name="Cheng J.X."/>
            <person name="Dai P.F."/>
            <person name="Guo W.B."/>
            <person name="Han X.H."/>
            <person name="Huang E.J."/>
            <person name="Li L.F."/>
            <person name="Wei W."/>
            <person name="Gao Y.C."/>
            <person name="Liu J.Z."/>
            <person name="Shao H.Z."/>
            <person name="Wang X."/>
            <person name="Wang C.C."/>
            <person name="Yang T.C."/>
            <person name="Huo Q.B."/>
            <person name="Li W."/>
            <person name="Chen H.Y."/>
            <person name="Chen S.E."/>
            <person name="Zhou L.G."/>
            <person name="Ni X.B."/>
            <person name="Tian J.H."/>
            <person name="Sheng Y."/>
            <person name="Liu T."/>
            <person name="Pan Y.S."/>
            <person name="Xia L.Y."/>
            <person name="Li J."/>
            <person name="Zhao F."/>
            <person name="Cao W.C."/>
        </authorList>
    </citation>
    <scope>NUCLEOTIDE SEQUENCE [LARGE SCALE GENOMIC DNA]</scope>
    <source>
        <strain evidence="1">Iper-2018</strain>
    </source>
</reference>